<evidence type="ECO:0000313" key="3">
    <source>
        <dbReference type="Proteomes" id="UP000000702"/>
    </source>
</evidence>
<dbReference type="VEuPathDB" id="TriTrypDB:TcIL3000_0_54150"/>
<proteinExistence type="predicted"/>
<name>F9WC46_TRYCI</name>
<accession>F9WC46</accession>
<reference evidence="3" key="1">
    <citation type="submission" date="2011-07" db="EMBL/GenBank/DDBJ databases">
        <title>Divergent evolution of antigenic variation in African trypanosomes.</title>
        <authorList>
            <person name="Jackson A.P."/>
            <person name="Berry A."/>
            <person name="Allison H.C."/>
            <person name="Burton P."/>
            <person name="Anderson J."/>
            <person name="Aslett M."/>
            <person name="Brown R."/>
            <person name="Corton N."/>
            <person name="Harris D."/>
            <person name="Hauser H."/>
            <person name="Gamble J."/>
            <person name="Gilderthorp R."/>
            <person name="McQuillan J."/>
            <person name="Quail M.A."/>
            <person name="Sanders M."/>
            <person name="Van Tonder A."/>
            <person name="Ginger M.L."/>
            <person name="Donelson J.E."/>
            <person name="Field M.C."/>
            <person name="Barry J.D."/>
            <person name="Berriman M."/>
            <person name="Hertz-Fowler C."/>
        </authorList>
    </citation>
    <scope>NUCLEOTIDE SEQUENCE [LARGE SCALE GENOMIC DNA]</scope>
    <source>
        <strain evidence="3">IL3000</strain>
    </source>
</reference>
<dbReference type="AlphaFoldDB" id="F9WC46"/>
<evidence type="ECO:0000313" key="2">
    <source>
        <dbReference type="EMBL" id="CCD14838.1"/>
    </source>
</evidence>
<gene>
    <name evidence="2" type="ORF">TCIL3000_0_54150</name>
</gene>
<evidence type="ECO:0000256" key="1">
    <source>
        <dbReference type="SAM" id="MobiDB-lite"/>
    </source>
</evidence>
<comment type="caution">
    <text evidence="2">The sequence shown here is derived from an EMBL/GenBank/DDBJ whole genome shotgun (WGS) entry which is preliminary data.</text>
</comment>
<dbReference type="OMA" id="RSTNINH"/>
<feature type="region of interest" description="Disordered" evidence="1">
    <location>
        <begin position="829"/>
        <end position="849"/>
    </location>
</feature>
<reference evidence="2 3" key="2">
    <citation type="journal article" date="2012" name="Proc. Natl. Acad. Sci. U.S.A.">
        <title>Antigenic diversity is generated by distinct evolutionary mechanisms in African trypanosome species.</title>
        <authorList>
            <person name="Jackson A.P."/>
            <person name="Berry A."/>
            <person name="Aslett M."/>
            <person name="Allison H.C."/>
            <person name="Burton P."/>
            <person name="Vavrova-Anderson J."/>
            <person name="Brown R."/>
            <person name="Browne H."/>
            <person name="Corton N."/>
            <person name="Hauser H."/>
            <person name="Gamble J."/>
            <person name="Gilderthorp R."/>
            <person name="Marcello L."/>
            <person name="McQuillan J."/>
            <person name="Otto T.D."/>
            <person name="Quail M.A."/>
            <person name="Sanders M.J."/>
            <person name="van Tonder A."/>
            <person name="Ginger M.L."/>
            <person name="Field M.C."/>
            <person name="Barry J.D."/>
            <person name="Hertz-Fowler C."/>
            <person name="Berriman M."/>
        </authorList>
    </citation>
    <scope>NUCLEOTIDE SEQUENCE [LARGE SCALE GENOMIC DNA]</scope>
    <source>
        <strain evidence="2 3">IL3000</strain>
    </source>
</reference>
<keyword evidence="3" id="KW-1185">Reference proteome</keyword>
<organism evidence="2 3">
    <name type="scientific">Trypanosoma congolense (strain IL3000)</name>
    <dbReference type="NCBI Taxonomy" id="1068625"/>
    <lineage>
        <taxon>Eukaryota</taxon>
        <taxon>Discoba</taxon>
        <taxon>Euglenozoa</taxon>
        <taxon>Kinetoplastea</taxon>
        <taxon>Metakinetoplastina</taxon>
        <taxon>Trypanosomatida</taxon>
        <taxon>Trypanosomatidae</taxon>
        <taxon>Trypanosoma</taxon>
        <taxon>Nannomonas</taxon>
    </lineage>
</organism>
<sequence length="849" mass="93027">MLEGAGFNFSTRLANSIKTFLDGGPNLTQSLTTTNEQVESEPSDERRSAADDLKKCAFMDVSASVQGTAVPESGGNASGALNILSDKRESMQHASRVDEAGSRTISGKLKKRGNSVKGNAGRGVRIPHQTLGAHVPREPDRPKGVGRSPGVTKYGCPQGYVAVAAKHSSVKSEPISKPAAVSTFKDYTSVVKKSFIDSVLLKEDEWKNHQLKNDESFEVLDQHEQVMVPLHRAASRELYVRDAPTFGAMESHPTLLCEGSLPSNEFTSLKLDAFLNYDCSPTYEGLRRQGNEASQGFHFSGHSVLPESHGDVVLPEEAPFDSKLRRVKQKATRNDVWHVGDTVNTERIDQSAWMQPLQEMGAAGGDHELFAPLVSAFSKDKQANVESYDDYHNFLYRVWAQNPKQKGRRTSDLRKSAAVTASTAYPCSLAARSAILRSPRDLLTSRNLSGFCVAASSGAAGSASPRRRRNNFSQDMAATMDTQVELHSAVHMDLSYAARILYTALLYLRTLGGFPTLQRINPLLESSDIVEKENCLELVFVDPSTGGRRKGDSVRASSKLAERVIILRAVLAEKSCIERFGKREVVHILPPLYGPSEAREKPSMNSFPTQALETPRAQNYSPETKGTQRPLTTFATCYAASVASASTDNKRSTNINHGRNVDYGDIAIAFLMSNDASKLSGMLPEPTELEGLRYRVFSLSSCRPDRHKDLEKHTTSAEKAMHNWLSSRLTFSEFDLFKTMEESRVTGQQKPALPLASNTTAHFPLYRPVTIAESTLARMGTVAATPGGTNHADGNNIPHKFYELRLPRLHQHLICAIYSTLGIQLTMNPSSPTSTHSVRDSASSVVAPL</sequence>
<dbReference type="EMBL" id="CAEQ01001666">
    <property type="protein sequence ID" value="CCD14838.1"/>
    <property type="molecule type" value="Genomic_DNA"/>
</dbReference>
<protein>
    <submittedName>
        <fullName evidence="2">WGS project CAEQ00000000 data, annotated contig 2182</fullName>
    </submittedName>
</protein>
<dbReference type="Proteomes" id="UP000000702">
    <property type="component" value="Unassembled WGS sequence"/>
</dbReference>